<dbReference type="PANTHER" id="PTHR46558:SF11">
    <property type="entry name" value="HTH-TYPE TRANSCRIPTIONAL REGULATOR XRE"/>
    <property type="match status" value="1"/>
</dbReference>
<evidence type="ECO:0000259" key="2">
    <source>
        <dbReference type="PROSITE" id="PS50943"/>
    </source>
</evidence>
<dbReference type="Gene3D" id="1.10.260.40">
    <property type="entry name" value="lambda repressor-like DNA-binding domains"/>
    <property type="match status" value="1"/>
</dbReference>
<name>A0ABR7FPD3_9FIRM</name>
<dbReference type="Proteomes" id="UP000635828">
    <property type="component" value="Unassembled WGS sequence"/>
</dbReference>
<dbReference type="RefSeq" id="WP_024726973.1">
    <property type="nucleotide sequence ID" value="NZ_JACOOS010000004.1"/>
</dbReference>
<protein>
    <submittedName>
        <fullName evidence="3">Helix-turn-helix transcriptional regulator</fullName>
    </submittedName>
</protein>
<sequence>MQIGKTIRKYRKEKGMTQEEMANRLGVTTPAVNKWENENSYPDITLLAPIARLLGISLDTLLSFQEELTKEEIASIVMEADQKLKTEAYDKVFRWAKSIIESYPNCLMLILQLATILDAQRLIKEIPNARDYDDYILKCYKRALESDEETLRTSAADSLFGYYSRNGQYETAEQYLQYYSMQNPLRKLKQGIIYSKTNRRDEAYKLYEEILFSEYQILSMTLNSLYALSLEEQNYEKAHLFTNKQQELAKLFEMGKYHEVSSKLDLATTEQDVDTVLDTMETMLASLNDITSFLNSPLYEHMVFKKSNNTFSEQLKQELLNCFQDKETYGFLEGNDRWHKMIQK</sequence>
<gene>
    <name evidence="3" type="ORF">H8S22_05450</name>
</gene>
<keyword evidence="4" id="KW-1185">Reference proteome</keyword>
<evidence type="ECO:0000313" key="4">
    <source>
        <dbReference type="Proteomes" id="UP000635828"/>
    </source>
</evidence>
<keyword evidence="1" id="KW-0238">DNA-binding</keyword>
<evidence type="ECO:0000313" key="3">
    <source>
        <dbReference type="EMBL" id="MBC5677068.1"/>
    </source>
</evidence>
<reference evidence="3 4" key="1">
    <citation type="submission" date="2020-08" db="EMBL/GenBank/DDBJ databases">
        <title>Genome public.</title>
        <authorList>
            <person name="Liu C."/>
            <person name="Sun Q."/>
        </authorList>
    </citation>
    <scope>NUCLEOTIDE SEQUENCE [LARGE SCALE GENOMIC DNA]</scope>
    <source>
        <strain evidence="3 4">NSJ-7</strain>
    </source>
</reference>
<feature type="domain" description="HTH cro/C1-type" evidence="2">
    <location>
        <begin position="7"/>
        <end position="61"/>
    </location>
</feature>
<proteinExistence type="predicted"/>
<dbReference type="InterPro" id="IPR010982">
    <property type="entry name" value="Lambda_DNA-bd_dom_sf"/>
</dbReference>
<dbReference type="PANTHER" id="PTHR46558">
    <property type="entry name" value="TRACRIPTIONAL REGULATORY PROTEIN-RELATED-RELATED"/>
    <property type="match status" value="1"/>
</dbReference>
<dbReference type="Gene3D" id="1.25.40.10">
    <property type="entry name" value="Tetratricopeptide repeat domain"/>
    <property type="match status" value="1"/>
</dbReference>
<accession>A0ABR7FPD3</accession>
<dbReference type="Pfam" id="PF01381">
    <property type="entry name" value="HTH_3"/>
    <property type="match status" value="1"/>
</dbReference>
<dbReference type="SMART" id="SM00530">
    <property type="entry name" value="HTH_XRE"/>
    <property type="match status" value="1"/>
</dbReference>
<evidence type="ECO:0000256" key="1">
    <source>
        <dbReference type="ARBA" id="ARBA00023125"/>
    </source>
</evidence>
<dbReference type="PROSITE" id="PS50943">
    <property type="entry name" value="HTH_CROC1"/>
    <property type="match status" value="1"/>
</dbReference>
<dbReference type="InterPro" id="IPR001387">
    <property type="entry name" value="Cro/C1-type_HTH"/>
</dbReference>
<dbReference type="SUPFAM" id="SSF47413">
    <property type="entry name" value="lambda repressor-like DNA-binding domains"/>
    <property type="match status" value="1"/>
</dbReference>
<dbReference type="InterPro" id="IPR011990">
    <property type="entry name" value="TPR-like_helical_dom_sf"/>
</dbReference>
<dbReference type="EMBL" id="JACOOS010000004">
    <property type="protein sequence ID" value="MBC5677068.1"/>
    <property type="molecule type" value="Genomic_DNA"/>
</dbReference>
<dbReference type="CDD" id="cd00093">
    <property type="entry name" value="HTH_XRE"/>
    <property type="match status" value="1"/>
</dbReference>
<comment type="caution">
    <text evidence="3">The sequence shown here is derived from an EMBL/GenBank/DDBJ whole genome shotgun (WGS) entry which is preliminary data.</text>
</comment>
<organism evidence="3 4">
    <name type="scientific">Anaerostipes hominis</name>
    <name type="common">ex Liu et al. 2021</name>
    <dbReference type="NCBI Taxonomy" id="2763018"/>
    <lineage>
        <taxon>Bacteria</taxon>
        <taxon>Bacillati</taxon>
        <taxon>Bacillota</taxon>
        <taxon>Clostridia</taxon>
        <taxon>Lachnospirales</taxon>
        <taxon>Lachnospiraceae</taxon>
        <taxon>Anaerostipes</taxon>
    </lineage>
</organism>